<dbReference type="OrthoDB" id="2436196at2"/>
<dbReference type="InterPro" id="IPR016181">
    <property type="entry name" value="Acyl_CoA_acyltransferase"/>
</dbReference>
<dbReference type="Proteomes" id="UP000198346">
    <property type="component" value="Unassembled WGS sequence"/>
</dbReference>
<dbReference type="PANTHER" id="PTHR43305:SF1">
    <property type="entry name" value="FAMILY N-ACETYLTRANSFERASE, PUTATIVE (AFU_ORTHOLOGUE AFUA_2G01380)-RELATED"/>
    <property type="match status" value="1"/>
</dbReference>
<proteinExistence type="predicted"/>
<dbReference type="InterPro" id="IPR000182">
    <property type="entry name" value="GNAT_dom"/>
</dbReference>
<evidence type="ECO:0000259" key="1">
    <source>
        <dbReference type="PROSITE" id="PS51186"/>
    </source>
</evidence>
<protein>
    <submittedName>
        <fullName evidence="2">Acetyltransferase (GNAT) family protein</fullName>
    </submittedName>
</protein>
<dbReference type="PANTHER" id="PTHR43305">
    <property type="entry name" value="FAMILY N-ACETYLTRANSFERASE, PUTATIVE (AFU_ORTHOLOGUE AFUA_2G01380)-RELATED"/>
    <property type="match status" value="1"/>
</dbReference>
<evidence type="ECO:0000313" key="2">
    <source>
        <dbReference type="EMBL" id="SNT74150.1"/>
    </source>
</evidence>
<dbReference type="CDD" id="cd04301">
    <property type="entry name" value="NAT_SF"/>
    <property type="match status" value="1"/>
</dbReference>
<reference evidence="2 3" key="1">
    <citation type="submission" date="2017-07" db="EMBL/GenBank/DDBJ databases">
        <authorList>
            <person name="Sun Z.S."/>
            <person name="Albrecht U."/>
            <person name="Echele G."/>
            <person name="Lee C.C."/>
        </authorList>
    </citation>
    <scope>NUCLEOTIDE SEQUENCE [LARGE SCALE GENOMIC DNA]</scope>
    <source>
        <strain evidence="2 3">CGMCC 1.12710</strain>
    </source>
</reference>
<keyword evidence="2" id="KW-0808">Transferase</keyword>
<accession>A0A239PVF2</accession>
<dbReference type="InterPro" id="IPR052777">
    <property type="entry name" value="Acetyltransferase_Enz"/>
</dbReference>
<dbReference type="PROSITE" id="PS51186">
    <property type="entry name" value="GNAT"/>
    <property type="match status" value="1"/>
</dbReference>
<sequence length="153" mass="16868">MSAPPAVRRAESPADFRMLTEMLREYAEELGVDLCFQNFAAELADPAGVYEAALLAGADDAPAGCVALKRLDARRCEMKRLYVRPAFRGTGLGRRLAEAIIAEARAKGFAEMVLDTLERLKPAVAMYESMGFARAQAYYDNPEPDVVYMRLAL</sequence>
<dbReference type="SUPFAM" id="SSF55729">
    <property type="entry name" value="Acyl-CoA N-acyltransferases (Nat)"/>
    <property type="match status" value="1"/>
</dbReference>
<dbReference type="EMBL" id="FZQA01000004">
    <property type="protein sequence ID" value="SNT74150.1"/>
    <property type="molecule type" value="Genomic_DNA"/>
</dbReference>
<organism evidence="2 3">
    <name type="scientific">Amphiplicatus metriothermophilus</name>
    <dbReference type="NCBI Taxonomy" id="1519374"/>
    <lineage>
        <taxon>Bacteria</taxon>
        <taxon>Pseudomonadati</taxon>
        <taxon>Pseudomonadota</taxon>
        <taxon>Alphaproteobacteria</taxon>
        <taxon>Parvularculales</taxon>
        <taxon>Parvularculaceae</taxon>
        <taxon>Amphiplicatus</taxon>
    </lineage>
</organism>
<dbReference type="GO" id="GO:0016747">
    <property type="term" value="F:acyltransferase activity, transferring groups other than amino-acyl groups"/>
    <property type="evidence" value="ECO:0007669"/>
    <property type="project" value="InterPro"/>
</dbReference>
<feature type="domain" description="N-acetyltransferase" evidence="1">
    <location>
        <begin position="5"/>
        <end position="153"/>
    </location>
</feature>
<gene>
    <name evidence="2" type="ORF">SAMN06297382_2058</name>
</gene>
<keyword evidence="3" id="KW-1185">Reference proteome</keyword>
<dbReference type="Pfam" id="PF00583">
    <property type="entry name" value="Acetyltransf_1"/>
    <property type="match status" value="1"/>
</dbReference>
<dbReference type="AlphaFoldDB" id="A0A239PVF2"/>
<dbReference type="Gene3D" id="3.40.630.30">
    <property type="match status" value="1"/>
</dbReference>
<evidence type="ECO:0000313" key="3">
    <source>
        <dbReference type="Proteomes" id="UP000198346"/>
    </source>
</evidence>
<name>A0A239PVF2_9PROT</name>